<feature type="domain" description="Type I restriction modification DNA specificity" evidence="4">
    <location>
        <begin position="211"/>
        <end position="359"/>
    </location>
</feature>
<evidence type="ECO:0000256" key="3">
    <source>
        <dbReference type="ARBA" id="ARBA00023125"/>
    </source>
</evidence>
<dbReference type="Proteomes" id="UP000305109">
    <property type="component" value="Unassembled WGS sequence"/>
</dbReference>
<organism evidence="5 6">
    <name type="scientific">Rhodococcus oryzae</name>
    <dbReference type="NCBI Taxonomy" id="2571143"/>
    <lineage>
        <taxon>Bacteria</taxon>
        <taxon>Bacillati</taxon>
        <taxon>Actinomycetota</taxon>
        <taxon>Actinomycetes</taxon>
        <taxon>Mycobacteriales</taxon>
        <taxon>Nocardiaceae</taxon>
        <taxon>Rhodococcus</taxon>
    </lineage>
</organism>
<dbReference type="EMBL" id="SUMD01000002">
    <property type="protein sequence ID" value="TJZ80032.1"/>
    <property type="molecule type" value="Genomic_DNA"/>
</dbReference>
<feature type="domain" description="Type I restriction modification DNA specificity" evidence="4">
    <location>
        <begin position="63"/>
        <end position="178"/>
    </location>
</feature>
<dbReference type="InterPro" id="IPR000055">
    <property type="entry name" value="Restrct_endonuc_typeI_TRD"/>
</dbReference>
<sequence>MSTESTIGELIETLIDYRGKTPPKTEAGVPLVTAKVIKGGTILTDRREYIAEATYETWMRRGLPKSGDVLVTTEAPLGEVARVGLDAKIALAQRVILLRPDPGLVDPSYFFHYLRSPNAQASLRRRASGTTVSGIRQPELKAVEIPLLPRSSQAVVGAVLDAIEDLIANNRRQVEVLEEMARAIYREWFVKFRYPGHEDISLIDSDLGPIPDGWEVRTVADLCTRIQAGATPKRSEPKFWSDPEVDWYKTGDLTDSVLISSSERISALAMVKGRIFEPETVLMAIYGSPTVGRLGLVATASSANQAALGLVANQAVATTEYLWFVLESLRVHLNTIAQGAAQQNVSKDKVASARAIAPPHPIVTAFTDVVRAPWRLSHALQREIVALSELRDLLLPKLVTGQIDVSKLDLDALIAGVVA</sequence>
<keyword evidence="3" id="KW-0238">DNA-binding</keyword>
<dbReference type="RefSeq" id="WP_136907340.1">
    <property type="nucleotide sequence ID" value="NZ_SUMD01000002.1"/>
</dbReference>
<dbReference type="Gene3D" id="3.90.220.20">
    <property type="entry name" value="DNA methylase specificity domains"/>
    <property type="match status" value="2"/>
</dbReference>
<dbReference type="PANTHER" id="PTHR30408">
    <property type="entry name" value="TYPE-1 RESTRICTION ENZYME ECOKI SPECIFICITY PROTEIN"/>
    <property type="match status" value="1"/>
</dbReference>
<evidence type="ECO:0000313" key="5">
    <source>
        <dbReference type="EMBL" id="TJZ80032.1"/>
    </source>
</evidence>
<reference evidence="5 6" key="1">
    <citation type="submission" date="2019-04" db="EMBL/GenBank/DDBJ databases">
        <title>Rhodococcus oryzae sp. nov., a novel actinomycete isolated from rhizosphere soil of rice (Oryza sativa L.).</title>
        <authorList>
            <person name="Li C."/>
        </authorList>
    </citation>
    <scope>NUCLEOTIDE SEQUENCE [LARGE SCALE GENOMIC DNA]</scope>
    <source>
        <strain evidence="5 6">NEAU-CX67</strain>
    </source>
</reference>
<name>A0ABY2RNI1_9NOCA</name>
<accession>A0ABY2RNI1</accession>
<dbReference type="SUPFAM" id="SSF116734">
    <property type="entry name" value="DNA methylase specificity domain"/>
    <property type="match status" value="2"/>
</dbReference>
<keyword evidence="6" id="KW-1185">Reference proteome</keyword>
<dbReference type="GO" id="GO:0004519">
    <property type="term" value="F:endonuclease activity"/>
    <property type="evidence" value="ECO:0007669"/>
    <property type="project" value="UniProtKB-KW"/>
</dbReference>
<dbReference type="Gene3D" id="1.10.287.1120">
    <property type="entry name" value="Bipartite methylase S protein"/>
    <property type="match status" value="1"/>
</dbReference>
<keyword evidence="5" id="KW-0540">Nuclease</keyword>
<proteinExistence type="inferred from homology"/>
<evidence type="ECO:0000313" key="6">
    <source>
        <dbReference type="Proteomes" id="UP000305109"/>
    </source>
</evidence>
<dbReference type="PANTHER" id="PTHR30408:SF12">
    <property type="entry name" value="TYPE I RESTRICTION ENZYME MJAVIII SPECIFICITY SUBUNIT"/>
    <property type="match status" value="1"/>
</dbReference>
<evidence type="ECO:0000256" key="1">
    <source>
        <dbReference type="ARBA" id="ARBA00010923"/>
    </source>
</evidence>
<comment type="caution">
    <text evidence="5">The sequence shown here is derived from an EMBL/GenBank/DDBJ whole genome shotgun (WGS) entry which is preliminary data.</text>
</comment>
<protein>
    <submittedName>
        <fullName evidence="5">Restriction endonuclease subunit S</fullName>
    </submittedName>
</protein>
<dbReference type="InterPro" id="IPR052021">
    <property type="entry name" value="Type-I_RS_S_subunit"/>
</dbReference>
<comment type="similarity">
    <text evidence="1">Belongs to the type-I restriction system S methylase family.</text>
</comment>
<gene>
    <name evidence="5" type="ORF">FCG67_03850</name>
</gene>
<dbReference type="InterPro" id="IPR044946">
    <property type="entry name" value="Restrct_endonuc_typeI_TRD_sf"/>
</dbReference>
<keyword evidence="2" id="KW-0680">Restriction system</keyword>
<keyword evidence="5" id="KW-0378">Hydrolase</keyword>
<dbReference type="Pfam" id="PF01420">
    <property type="entry name" value="Methylase_S"/>
    <property type="match status" value="2"/>
</dbReference>
<keyword evidence="5" id="KW-0255">Endonuclease</keyword>
<evidence type="ECO:0000259" key="4">
    <source>
        <dbReference type="Pfam" id="PF01420"/>
    </source>
</evidence>
<evidence type="ECO:0000256" key="2">
    <source>
        <dbReference type="ARBA" id="ARBA00022747"/>
    </source>
</evidence>